<dbReference type="EMBL" id="AZGY01000021">
    <property type="protein sequence ID" value="KZZ90495.1"/>
    <property type="molecule type" value="Genomic_DNA"/>
</dbReference>
<dbReference type="AlphaFoldDB" id="A0A167XUU2"/>
<feature type="compositionally biased region" description="Acidic residues" evidence="1">
    <location>
        <begin position="407"/>
        <end position="418"/>
    </location>
</feature>
<reference evidence="2 3" key="1">
    <citation type="journal article" date="2016" name="Genome Biol. Evol.">
        <title>Divergent and convergent evolution of fungal pathogenicity.</title>
        <authorList>
            <person name="Shang Y."/>
            <person name="Xiao G."/>
            <person name="Zheng P."/>
            <person name="Cen K."/>
            <person name="Zhan S."/>
            <person name="Wang C."/>
        </authorList>
    </citation>
    <scope>NUCLEOTIDE SEQUENCE [LARGE SCALE GENOMIC DNA]</scope>
    <source>
        <strain evidence="2 3">RCEF 2490</strain>
    </source>
</reference>
<evidence type="ECO:0000313" key="2">
    <source>
        <dbReference type="EMBL" id="KZZ90495.1"/>
    </source>
</evidence>
<proteinExistence type="predicted"/>
<feature type="region of interest" description="Disordered" evidence="1">
    <location>
        <begin position="393"/>
        <end position="427"/>
    </location>
</feature>
<protein>
    <submittedName>
        <fullName evidence="2">Uncharacterized protein</fullName>
    </submittedName>
</protein>
<name>A0A167XUU2_9HYPO</name>
<dbReference type="Proteomes" id="UP000078544">
    <property type="component" value="Unassembled WGS sequence"/>
</dbReference>
<evidence type="ECO:0000256" key="1">
    <source>
        <dbReference type="SAM" id="MobiDB-lite"/>
    </source>
</evidence>
<dbReference type="OrthoDB" id="4865224at2759"/>
<comment type="caution">
    <text evidence="2">The sequence shown here is derived from an EMBL/GenBank/DDBJ whole genome shotgun (WGS) entry which is preliminary data.</text>
</comment>
<sequence length="543" mass="60159">MQHEPGTDILAAIRTTHAVLHAAVEHIIPDLDPFREMLAGMMQTMEQDQELSGKNAIEHAAAVNVEEDEEGGEEDEEEDLIDMADSYVHEDDDTSTLQQPQLALHRLAYDQDTIKMAYPRLYESRLDGGSRRVLLSKLPSAISAVQVLRGISCHGGIVSIAIVDDLNASPSSPYTHDGYQKEEEEEVVVVEEEKHHMCALVEFVYPDAAAAFVSRHGSLIYKDKQGTEYPARVYHIPTASWAHTALNHHLLDEGATRALYLPKFPVRSIWRLLSSLGVERDVITDVRLGHEQDDNDDEDDGGKDDAVIGVTVEFVSLFSAANAAYRLAGAAGYETLGISYDATGNYMRWVSDSCMDIFASASAAAAPPAPHVVVVEHVDPAFLANEYNCEPYRPASPAAGETGRGQEEEEEEESEDEAVEAKGGQDPIQTWNEAQAELFNIEPDQVPDFMHHYYETFQPTTYCIVGSTIKLKRYSSSWQILSEDWLKLLMANTLHEPEWASAWDAHFAGRGEINLRKWEEYGMLAAHRRAVEAAAGSGGETEN</sequence>
<organism evidence="2 3">
    <name type="scientific">Moelleriella libera RCEF 2490</name>
    <dbReference type="NCBI Taxonomy" id="1081109"/>
    <lineage>
        <taxon>Eukaryota</taxon>
        <taxon>Fungi</taxon>
        <taxon>Dikarya</taxon>
        <taxon>Ascomycota</taxon>
        <taxon>Pezizomycotina</taxon>
        <taxon>Sordariomycetes</taxon>
        <taxon>Hypocreomycetidae</taxon>
        <taxon>Hypocreales</taxon>
        <taxon>Clavicipitaceae</taxon>
        <taxon>Moelleriella</taxon>
    </lineage>
</organism>
<evidence type="ECO:0000313" key="3">
    <source>
        <dbReference type="Proteomes" id="UP000078544"/>
    </source>
</evidence>
<accession>A0A167XUU2</accession>
<keyword evidence="3" id="KW-1185">Reference proteome</keyword>
<gene>
    <name evidence="2" type="ORF">AAL_07181</name>
</gene>